<feature type="region of interest" description="Disordered" evidence="1">
    <location>
        <begin position="152"/>
        <end position="219"/>
    </location>
</feature>
<dbReference type="AlphaFoldDB" id="A0A1I2C7Z9"/>
<accession>A0A1I2C7Z9</accession>
<feature type="compositionally biased region" description="Acidic residues" evidence="1">
    <location>
        <begin position="171"/>
        <end position="188"/>
    </location>
</feature>
<reference evidence="2 3" key="1">
    <citation type="submission" date="2016-10" db="EMBL/GenBank/DDBJ databases">
        <authorList>
            <person name="de Groot N.N."/>
        </authorList>
    </citation>
    <scope>NUCLEOTIDE SEQUENCE [LARGE SCALE GENOMIC DNA]</scope>
    <source>
        <strain>GEY</strain>
        <strain evidence="3">DSM 9560</strain>
    </source>
</reference>
<dbReference type="RefSeq" id="WP_091540102.1">
    <property type="nucleotide sequence ID" value="NZ_FONY01000004.1"/>
</dbReference>
<name>A0A1I2C7Z9_9BACT</name>
<keyword evidence="3" id="KW-1185">Reference proteome</keyword>
<dbReference type="STRING" id="1003.SAMN04488541_1004132"/>
<evidence type="ECO:0000313" key="2">
    <source>
        <dbReference type="EMBL" id="SFE64479.1"/>
    </source>
</evidence>
<protein>
    <submittedName>
        <fullName evidence="2">Uncharacterized protein</fullName>
    </submittedName>
</protein>
<proteinExistence type="predicted"/>
<dbReference type="Proteomes" id="UP000199513">
    <property type="component" value="Unassembled WGS sequence"/>
</dbReference>
<sequence length="459" mass="53021">MIQYFSFKYIYISIVFTFLLGLAAVSAQPKGTLAPKEREIEDVPNDSTAPRIYVGMQYEELMAVFEQLKSYPENASLDFLRQREKKLRNLRDTAWLLVRFMEDPIQRKVAENKEKEAYRVKLLKEIKDMEASQKEFNAEREKRLKALDELLKSSEEEADTSASDTGNVNKEEEEEDDGWGESEEEEEETNSKNKSKKTAEQKAKEKQEQEQLKKEQEKKKLEEKLKSKQLKAQEKFIKREQEFLEQSQEDSLKMADNLSFMQDSLAQFEAELKASEDSVEIMRKNLKPVKNLAYEIRKEWVKIYYKLEDVTKPLGREAAADFDAIVTDFLHFKYDEVINALNNPDVLDRIKTLKNNIFYSEKNPNIDCKGGIGVFLNGLPEEEIKAVAGGDVGTFLRTGCVGYTIGLGEECNLVILKLPDEQIIAILRKKALKQEYDPNIRKMVVREGLNAFDAVKIIK</sequence>
<gene>
    <name evidence="2" type="ORF">SAMN04488541_1004132</name>
</gene>
<evidence type="ECO:0000313" key="3">
    <source>
        <dbReference type="Proteomes" id="UP000199513"/>
    </source>
</evidence>
<evidence type="ECO:0000256" key="1">
    <source>
        <dbReference type="SAM" id="MobiDB-lite"/>
    </source>
</evidence>
<feature type="compositionally biased region" description="Basic and acidic residues" evidence="1">
    <location>
        <begin position="197"/>
        <end position="219"/>
    </location>
</feature>
<dbReference type="EMBL" id="FONY01000004">
    <property type="protein sequence ID" value="SFE64479.1"/>
    <property type="molecule type" value="Genomic_DNA"/>
</dbReference>
<organism evidence="2 3">
    <name type="scientific">Thermoflexibacter ruber</name>
    <dbReference type="NCBI Taxonomy" id="1003"/>
    <lineage>
        <taxon>Bacteria</taxon>
        <taxon>Pseudomonadati</taxon>
        <taxon>Bacteroidota</taxon>
        <taxon>Cytophagia</taxon>
        <taxon>Cytophagales</taxon>
        <taxon>Thermoflexibacteraceae</taxon>
        <taxon>Thermoflexibacter</taxon>
    </lineage>
</organism>